<keyword evidence="2" id="KW-1185">Reference proteome</keyword>
<evidence type="ECO:0000313" key="2">
    <source>
        <dbReference type="Proteomes" id="UP000324222"/>
    </source>
</evidence>
<dbReference type="EMBL" id="VSRR010018790">
    <property type="protein sequence ID" value="MPC61689.1"/>
    <property type="molecule type" value="Genomic_DNA"/>
</dbReference>
<dbReference type="Proteomes" id="UP000324222">
    <property type="component" value="Unassembled WGS sequence"/>
</dbReference>
<proteinExistence type="predicted"/>
<sequence length="60" mass="6653">MNDNVLCLTLTVMEGHLTIFCLSHQFKCSSIVFHISCQAVPRSPSDSSRCSLHLVCPKNC</sequence>
<organism evidence="1 2">
    <name type="scientific">Portunus trituberculatus</name>
    <name type="common">Swimming crab</name>
    <name type="synonym">Neptunus trituberculatus</name>
    <dbReference type="NCBI Taxonomy" id="210409"/>
    <lineage>
        <taxon>Eukaryota</taxon>
        <taxon>Metazoa</taxon>
        <taxon>Ecdysozoa</taxon>
        <taxon>Arthropoda</taxon>
        <taxon>Crustacea</taxon>
        <taxon>Multicrustacea</taxon>
        <taxon>Malacostraca</taxon>
        <taxon>Eumalacostraca</taxon>
        <taxon>Eucarida</taxon>
        <taxon>Decapoda</taxon>
        <taxon>Pleocyemata</taxon>
        <taxon>Brachyura</taxon>
        <taxon>Eubrachyura</taxon>
        <taxon>Portunoidea</taxon>
        <taxon>Portunidae</taxon>
        <taxon>Portuninae</taxon>
        <taxon>Portunus</taxon>
    </lineage>
</organism>
<name>A0A5B7GVX2_PORTR</name>
<comment type="caution">
    <text evidence="1">The sequence shown here is derived from an EMBL/GenBank/DDBJ whole genome shotgun (WGS) entry which is preliminary data.</text>
</comment>
<reference evidence="1 2" key="1">
    <citation type="submission" date="2019-05" db="EMBL/GenBank/DDBJ databases">
        <title>Another draft genome of Portunus trituberculatus and its Hox gene families provides insights of decapod evolution.</title>
        <authorList>
            <person name="Jeong J.-H."/>
            <person name="Song I."/>
            <person name="Kim S."/>
            <person name="Choi T."/>
            <person name="Kim D."/>
            <person name="Ryu S."/>
            <person name="Kim W."/>
        </authorList>
    </citation>
    <scope>NUCLEOTIDE SEQUENCE [LARGE SCALE GENOMIC DNA]</scope>
    <source>
        <tissue evidence="1">Muscle</tissue>
    </source>
</reference>
<dbReference type="AlphaFoldDB" id="A0A5B7GVX2"/>
<protein>
    <submittedName>
        <fullName evidence="1">Uncharacterized protein</fullName>
    </submittedName>
</protein>
<gene>
    <name evidence="1" type="ORF">E2C01_055764</name>
</gene>
<evidence type="ECO:0000313" key="1">
    <source>
        <dbReference type="EMBL" id="MPC61689.1"/>
    </source>
</evidence>
<accession>A0A5B7GVX2</accession>